<reference evidence="8 9" key="1">
    <citation type="submission" date="2018-05" db="EMBL/GenBank/DDBJ databases">
        <title>Amnibacterium sp. M8JJ-5, whole genome shotgun sequence.</title>
        <authorList>
            <person name="Tuo L."/>
        </authorList>
    </citation>
    <scope>NUCLEOTIDE SEQUENCE [LARGE SCALE GENOMIC DNA]</scope>
    <source>
        <strain evidence="8 9">M8JJ-5</strain>
    </source>
</reference>
<comment type="caution">
    <text evidence="8">The sequence shown here is derived from an EMBL/GenBank/DDBJ whole genome shotgun (WGS) entry which is preliminary data.</text>
</comment>
<evidence type="ECO:0000259" key="7">
    <source>
        <dbReference type="PROSITE" id="PS51012"/>
    </source>
</evidence>
<dbReference type="InterPro" id="IPR047817">
    <property type="entry name" value="ABC2_TM_bact-type"/>
</dbReference>
<feature type="transmembrane region" description="Helical" evidence="6">
    <location>
        <begin position="262"/>
        <end position="280"/>
    </location>
</feature>
<dbReference type="GO" id="GO:0043190">
    <property type="term" value="C:ATP-binding cassette (ABC) transporter complex"/>
    <property type="evidence" value="ECO:0007669"/>
    <property type="project" value="InterPro"/>
</dbReference>
<evidence type="ECO:0000256" key="5">
    <source>
        <dbReference type="ARBA" id="ARBA00023251"/>
    </source>
</evidence>
<dbReference type="AlphaFoldDB" id="A0A2V1HST1"/>
<dbReference type="PIRSF" id="PIRSF006648">
    <property type="entry name" value="DrrB"/>
    <property type="match status" value="1"/>
</dbReference>
<organism evidence="8 9">
    <name type="scientific">Amnibacterium flavum</name>
    <dbReference type="NCBI Taxonomy" id="2173173"/>
    <lineage>
        <taxon>Bacteria</taxon>
        <taxon>Bacillati</taxon>
        <taxon>Actinomycetota</taxon>
        <taxon>Actinomycetes</taxon>
        <taxon>Micrococcales</taxon>
        <taxon>Microbacteriaceae</taxon>
        <taxon>Amnibacterium</taxon>
    </lineage>
</organism>
<gene>
    <name evidence="8" type="ORF">DDQ50_03845</name>
</gene>
<dbReference type="InterPro" id="IPR000412">
    <property type="entry name" value="ABC_2_transport"/>
</dbReference>
<dbReference type="RefSeq" id="WP_116755363.1">
    <property type="nucleotide sequence ID" value="NZ_JBHUEX010000001.1"/>
</dbReference>
<evidence type="ECO:0000313" key="9">
    <source>
        <dbReference type="Proteomes" id="UP000244893"/>
    </source>
</evidence>
<dbReference type="PANTHER" id="PTHR43027:SF1">
    <property type="entry name" value="DOXORUBICIN RESISTANCE ABC TRANSPORTER PERMEASE PROTEIN DRRC-RELATED"/>
    <property type="match status" value="1"/>
</dbReference>
<dbReference type="PANTHER" id="PTHR43027">
    <property type="entry name" value="DOXORUBICIN RESISTANCE ABC TRANSPORTER PERMEASE PROTEIN DRRC-RELATED"/>
    <property type="match status" value="1"/>
</dbReference>
<keyword evidence="3 6" id="KW-1133">Transmembrane helix</keyword>
<keyword evidence="5" id="KW-0046">Antibiotic resistance</keyword>
<proteinExistence type="predicted"/>
<feature type="transmembrane region" description="Helical" evidence="6">
    <location>
        <begin position="167"/>
        <end position="184"/>
    </location>
</feature>
<feature type="transmembrane region" description="Helical" evidence="6">
    <location>
        <begin position="122"/>
        <end position="147"/>
    </location>
</feature>
<dbReference type="PROSITE" id="PS51012">
    <property type="entry name" value="ABC_TM2"/>
    <property type="match status" value="1"/>
</dbReference>
<dbReference type="Proteomes" id="UP000244893">
    <property type="component" value="Unassembled WGS sequence"/>
</dbReference>
<evidence type="ECO:0000256" key="4">
    <source>
        <dbReference type="ARBA" id="ARBA00023136"/>
    </source>
</evidence>
<dbReference type="OrthoDB" id="9786643at2"/>
<comment type="subcellular location">
    <subcellularLocation>
        <location evidence="1">Membrane</location>
        <topology evidence="1">Multi-pass membrane protein</topology>
    </subcellularLocation>
</comment>
<dbReference type="GO" id="GO:0046677">
    <property type="term" value="P:response to antibiotic"/>
    <property type="evidence" value="ECO:0007669"/>
    <property type="project" value="UniProtKB-KW"/>
</dbReference>
<feature type="transmembrane region" description="Helical" evidence="6">
    <location>
        <begin position="196"/>
        <end position="215"/>
    </location>
</feature>
<keyword evidence="2 6" id="KW-0812">Transmembrane</keyword>
<feature type="domain" description="ABC transmembrane type-2" evidence="7">
    <location>
        <begin position="40"/>
        <end position="283"/>
    </location>
</feature>
<keyword evidence="9" id="KW-1185">Reference proteome</keyword>
<dbReference type="EMBL" id="QEOP01000001">
    <property type="protein sequence ID" value="PVZ95628.1"/>
    <property type="molecule type" value="Genomic_DNA"/>
</dbReference>
<keyword evidence="4 6" id="KW-0472">Membrane</keyword>
<evidence type="ECO:0000256" key="6">
    <source>
        <dbReference type="SAM" id="Phobius"/>
    </source>
</evidence>
<dbReference type="InterPro" id="IPR052902">
    <property type="entry name" value="ABC-2_transporter"/>
</dbReference>
<protein>
    <submittedName>
        <fullName evidence="8">ABC transporter</fullName>
    </submittedName>
</protein>
<feature type="transmembrane region" description="Helical" evidence="6">
    <location>
        <begin position="42"/>
        <end position="61"/>
    </location>
</feature>
<sequence length="287" mass="30568">MTAIRSTTTTTRTLGGPGRILRLGAGRAVYETRSYFRQGDSLFFTFLFPTVIFVIFAVAFGSSGDVGAGPDGTGGISMAAYYLPGMAAAGVLLSGIQNLAVDIATERSDGTLKRLAGSPLPVLSYFLGKFGQVLVTSILQLLLLFLVARLVFGVELPGDAEHWARFGWVYLLGIATSAALGIALSRVPRTGKSASAVIVPILLVLQFVSGVYIQFSVLPDWLQTFASVFPLKWIAQGMRSALLPENFAAAEPGGTWDVGTTVLVLVAWLIGGTIVSLLTFRWNRKDA</sequence>
<dbReference type="Pfam" id="PF12698">
    <property type="entry name" value="ABC2_membrane_3"/>
    <property type="match status" value="1"/>
</dbReference>
<dbReference type="InterPro" id="IPR013525">
    <property type="entry name" value="ABC2_TM"/>
</dbReference>
<evidence type="ECO:0000256" key="1">
    <source>
        <dbReference type="ARBA" id="ARBA00004141"/>
    </source>
</evidence>
<feature type="transmembrane region" description="Helical" evidence="6">
    <location>
        <begin position="81"/>
        <end position="101"/>
    </location>
</feature>
<dbReference type="GO" id="GO:0140359">
    <property type="term" value="F:ABC-type transporter activity"/>
    <property type="evidence" value="ECO:0007669"/>
    <property type="project" value="InterPro"/>
</dbReference>
<accession>A0A2V1HST1</accession>
<evidence type="ECO:0000256" key="3">
    <source>
        <dbReference type="ARBA" id="ARBA00022989"/>
    </source>
</evidence>
<evidence type="ECO:0000313" key="8">
    <source>
        <dbReference type="EMBL" id="PVZ95628.1"/>
    </source>
</evidence>
<evidence type="ECO:0000256" key="2">
    <source>
        <dbReference type="ARBA" id="ARBA00022692"/>
    </source>
</evidence>
<name>A0A2V1HST1_9MICO</name>